<proteinExistence type="predicted"/>
<evidence type="ECO:0000259" key="1">
    <source>
        <dbReference type="Pfam" id="PF06985"/>
    </source>
</evidence>
<name>A0A6A6ZLZ3_9PLEO</name>
<dbReference type="Proteomes" id="UP000799424">
    <property type="component" value="Unassembled WGS sequence"/>
</dbReference>
<dbReference type="PANTHER" id="PTHR33112">
    <property type="entry name" value="DOMAIN PROTEIN, PUTATIVE-RELATED"/>
    <property type="match status" value="1"/>
</dbReference>
<feature type="domain" description="Heterokaryon incompatibility" evidence="1">
    <location>
        <begin position="68"/>
        <end position="213"/>
    </location>
</feature>
<evidence type="ECO:0000313" key="3">
    <source>
        <dbReference type="Proteomes" id="UP000799424"/>
    </source>
</evidence>
<protein>
    <submittedName>
        <fullName evidence="2">HET-domain-containing protein</fullName>
    </submittedName>
</protein>
<dbReference type="EMBL" id="MU006236">
    <property type="protein sequence ID" value="KAF2821793.1"/>
    <property type="molecule type" value="Genomic_DNA"/>
</dbReference>
<dbReference type="PANTHER" id="PTHR33112:SF10">
    <property type="entry name" value="TOL"/>
    <property type="match status" value="1"/>
</dbReference>
<dbReference type="InterPro" id="IPR010730">
    <property type="entry name" value="HET"/>
</dbReference>
<reference evidence="2" key="1">
    <citation type="journal article" date="2020" name="Stud. Mycol.">
        <title>101 Dothideomycetes genomes: a test case for predicting lifestyles and emergence of pathogens.</title>
        <authorList>
            <person name="Haridas S."/>
            <person name="Albert R."/>
            <person name="Binder M."/>
            <person name="Bloem J."/>
            <person name="Labutti K."/>
            <person name="Salamov A."/>
            <person name="Andreopoulos B."/>
            <person name="Baker S."/>
            <person name="Barry K."/>
            <person name="Bills G."/>
            <person name="Bluhm B."/>
            <person name="Cannon C."/>
            <person name="Castanera R."/>
            <person name="Culley D."/>
            <person name="Daum C."/>
            <person name="Ezra D."/>
            <person name="Gonzalez J."/>
            <person name="Henrissat B."/>
            <person name="Kuo A."/>
            <person name="Liang C."/>
            <person name="Lipzen A."/>
            <person name="Lutzoni F."/>
            <person name="Magnuson J."/>
            <person name="Mondo S."/>
            <person name="Nolan M."/>
            <person name="Ohm R."/>
            <person name="Pangilinan J."/>
            <person name="Park H.-J."/>
            <person name="Ramirez L."/>
            <person name="Alfaro M."/>
            <person name="Sun H."/>
            <person name="Tritt A."/>
            <person name="Yoshinaga Y."/>
            <person name="Zwiers L.-H."/>
            <person name="Turgeon B."/>
            <person name="Goodwin S."/>
            <person name="Spatafora J."/>
            <person name="Crous P."/>
            <person name="Grigoriev I."/>
        </authorList>
    </citation>
    <scope>NUCLEOTIDE SEQUENCE</scope>
    <source>
        <strain evidence="2">CBS 113818</strain>
    </source>
</reference>
<organism evidence="2 3">
    <name type="scientific">Ophiobolus disseminans</name>
    <dbReference type="NCBI Taxonomy" id="1469910"/>
    <lineage>
        <taxon>Eukaryota</taxon>
        <taxon>Fungi</taxon>
        <taxon>Dikarya</taxon>
        <taxon>Ascomycota</taxon>
        <taxon>Pezizomycotina</taxon>
        <taxon>Dothideomycetes</taxon>
        <taxon>Pleosporomycetidae</taxon>
        <taxon>Pleosporales</taxon>
        <taxon>Pleosporineae</taxon>
        <taxon>Phaeosphaeriaceae</taxon>
        <taxon>Ophiobolus</taxon>
    </lineage>
</organism>
<accession>A0A6A6ZLZ3</accession>
<sequence length="295" mass="33937">AESTADVSCWKLVQKWLHDCVNTHTLCRKTLPTSDSMANLTRLIDLQEPSAPRLVETTELASKDLVSYATLSHRWQAENMPKLTRSNLDGLKQSIQVRIFPHAFSDALDVCRRLKVRYIWINALCTIQDDLADWETESALMGQVYHNAFCSIGASAAANHPVGLFIHRDSRQVQLCPLRIRRKEFDRIYGGRVESRPGKSRSTLLRRGWALQERMLSKRSIYFDVRLRWECFELSTCEMFPTGAPIVNTFTPRGDEGSPFRTVNLLFDDHRYRGTDIVYRFRTVDTVHSSSPKEL</sequence>
<keyword evidence="3" id="KW-1185">Reference proteome</keyword>
<dbReference type="AlphaFoldDB" id="A0A6A6ZLZ3"/>
<gene>
    <name evidence="2" type="ORF">CC86DRAFT_426297</name>
</gene>
<feature type="non-terminal residue" evidence="2">
    <location>
        <position position="1"/>
    </location>
</feature>
<dbReference type="Pfam" id="PF06985">
    <property type="entry name" value="HET"/>
    <property type="match status" value="1"/>
</dbReference>
<dbReference type="OrthoDB" id="2958217at2759"/>
<evidence type="ECO:0000313" key="2">
    <source>
        <dbReference type="EMBL" id="KAF2821793.1"/>
    </source>
</evidence>